<dbReference type="InterPro" id="IPR036271">
    <property type="entry name" value="Tet_transcr_reg_TetR-rel_C_sf"/>
</dbReference>
<accession>A0A238JE39</accession>
<feature type="DNA-binding region" description="H-T-H motif" evidence="4">
    <location>
        <begin position="31"/>
        <end position="50"/>
    </location>
</feature>
<dbReference type="InterPro" id="IPR001647">
    <property type="entry name" value="HTH_TetR"/>
</dbReference>
<keyword evidence="7" id="KW-1185">Reference proteome</keyword>
<dbReference type="PROSITE" id="PS50977">
    <property type="entry name" value="HTH_TETR_2"/>
    <property type="match status" value="1"/>
</dbReference>
<evidence type="ECO:0000256" key="3">
    <source>
        <dbReference type="ARBA" id="ARBA00023163"/>
    </source>
</evidence>
<keyword evidence="1" id="KW-0805">Transcription regulation</keyword>
<proteinExistence type="predicted"/>
<evidence type="ECO:0000256" key="1">
    <source>
        <dbReference type="ARBA" id="ARBA00023015"/>
    </source>
</evidence>
<gene>
    <name evidence="6" type="primary">comR_2</name>
    <name evidence="6" type="ORF">TRP8649_03026</name>
</gene>
<dbReference type="InterPro" id="IPR009057">
    <property type="entry name" value="Homeodomain-like_sf"/>
</dbReference>
<protein>
    <submittedName>
        <fullName evidence="6">HTH-type transcriptional repressor ComR</fullName>
    </submittedName>
</protein>
<evidence type="ECO:0000259" key="5">
    <source>
        <dbReference type="PROSITE" id="PS50977"/>
    </source>
</evidence>
<dbReference type="AlphaFoldDB" id="A0A238JE39"/>
<keyword evidence="2 4" id="KW-0238">DNA-binding</keyword>
<evidence type="ECO:0000256" key="4">
    <source>
        <dbReference type="PROSITE-ProRule" id="PRU00335"/>
    </source>
</evidence>
<dbReference type="Pfam" id="PF00440">
    <property type="entry name" value="TetR_N"/>
    <property type="match status" value="1"/>
</dbReference>
<dbReference type="Gene3D" id="1.10.10.60">
    <property type="entry name" value="Homeodomain-like"/>
    <property type="match status" value="1"/>
</dbReference>
<dbReference type="EMBL" id="FXXP01000002">
    <property type="protein sequence ID" value="SMX28899.1"/>
    <property type="molecule type" value="Genomic_DNA"/>
</dbReference>
<feature type="domain" description="HTH tetR-type" evidence="5">
    <location>
        <begin position="8"/>
        <end position="68"/>
    </location>
</feature>
<dbReference type="SUPFAM" id="SSF48498">
    <property type="entry name" value="Tetracyclin repressor-like, C-terminal domain"/>
    <property type="match status" value="1"/>
</dbReference>
<name>A0A238JE39_9RHOB</name>
<dbReference type="RefSeq" id="WP_099246578.1">
    <property type="nucleotide sequence ID" value="NZ_FXXP01000002.1"/>
</dbReference>
<dbReference type="Gene3D" id="1.10.357.10">
    <property type="entry name" value="Tetracycline Repressor, domain 2"/>
    <property type="match status" value="1"/>
</dbReference>
<dbReference type="Pfam" id="PF16925">
    <property type="entry name" value="TetR_C_13"/>
    <property type="match status" value="1"/>
</dbReference>
<dbReference type="Proteomes" id="UP000225972">
    <property type="component" value="Unassembled WGS sequence"/>
</dbReference>
<dbReference type="PANTHER" id="PTHR47506">
    <property type="entry name" value="TRANSCRIPTIONAL REGULATORY PROTEIN"/>
    <property type="match status" value="1"/>
</dbReference>
<evidence type="ECO:0000256" key="2">
    <source>
        <dbReference type="ARBA" id="ARBA00023125"/>
    </source>
</evidence>
<evidence type="ECO:0000313" key="6">
    <source>
        <dbReference type="EMBL" id="SMX28899.1"/>
    </source>
</evidence>
<evidence type="ECO:0000313" key="7">
    <source>
        <dbReference type="Proteomes" id="UP000225972"/>
    </source>
</evidence>
<sequence>MPRGRPRKMDPEDALSKALVLFWKQGYAGTSMNDISAATGMAKPGLYANFGDKDALFIKSLERYVAKYGEPVHTAFQLGTGTFEEDLTTYLNTLANGMTLNDHPHGCMCVMASFDFGETSDPVGVRLAELTAKGREALADRLQKAVADGELRGEADLDRLQLFLNGQIVAIASLARTGAERGQLQVIIDMAIDSLPWSQQQH</sequence>
<dbReference type="PANTHER" id="PTHR47506:SF1">
    <property type="entry name" value="HTH-TYPE TRANSCRIPTIONAL REGULATOR YJDC"/>
    <property type="match status" value="1"/>
</dbReference>
<dbReference type="OrthoDB" id="9779746at2"/>
<organism evidence="6 7">
    <name type="scientific">Pelagimonas phthalicica</name>
    <dbReference type="NCBI Taxonomy" id="1037362"/>
    <lineage>
        <taxon>Bacteria</taxon>
        <taxon>Pseudomonadati</taxon>
        <taxon>Pseudomonadota</taxon>
        <taxon>Alphaproteobacteria</taxon>
        <taxon>Rhodobacterales</taxon>
        <taxon>Roseobacteraceae</taxon>
        <taxon>Pelagimonas</taxon>
    </lineage>
</organism>
<dbReference type="InterPro" id="IPR011075">
    <property type="entry name" value="TetR_C"/>
</dbReference>
<reference evidence="7" key="1">
    <citation type="submission" date="2017-05" db="EMBL/GenBank/DDBJ databases">
        <authorList>
            <person name="Rodrigo-Torres L."/>
            <person name="Arahal R. D."/>
            <person name="Lucena T."/>
        </authorList>
    </citation>
    <scope>NUCLEOTIDE SEQUENCE [LARGE SCALE GENOMIC DNA]</scope>
    <source>
        <strain evidence="7">CECT 8649</strain>
    </source>
</reference>
<dbReference type="GO" id="GO:0003677">
    <property type="term" value="F:DNA binding"/>
    <property type="evidence" value="ECO:0007669"/>
    <property type="project" value="UniProtKB-UniRule"/>
</dbReference>
<dbReference type="SUPFAM" id="SSF46689">
    <property type="entry name" value="Homeodomain-like"/>
    <property type="match status" value="1"/>
</dbReference>
<keyword evidence="3" id="KW-0804">Transcription</keyword>